<protein>
    <submittedName>
        <fullName evidence="1">Uncharacterized protein</fullName>
    </submittedName>
</protein>
<dbReference type="EMBL" id="RBNI01011994">
    <property type="protein sequence ID" value="RUP42977.1"/>
    <property type="molecule type" value="Genomic_DNA"/>
</dbReference>
<name>A0A433CWL4_9FUNG</name>
<reference evidence="1 2" key="1">
    <citation type="journal article" date="2018" name="New Phytol.">
        <title>Phylogenomics of Endogonaceae and evolution of mycorrhizas within Mucoromycota.</title>
        <authorList>
            <person name="Chang Y."/>
            <person name="Desiro A."/>
            <person name="Na H."/>
            <person name="Sandor L."/>
            <person name="Lipzen A."/>
            <person name="Clum A."/>
            <person name="Barry K."/>
            <person name="Grigoriev I.V."/>
            <person name="Martin F.M."/>
            <person name="Stajich J.E."/>
            <person name="Smith M.E."/>
            <person name="Bonito G."/>
            <person name="Spatafora J.W."/>
        </authorList>
    </citation>
    <scope>NUCLEOTIDE SEQUENCE [LARGE SCALE GENOMIC DNA]</scope>
    <source>
        <strain evidence="1 2">GMNB39</strain>
    </source>
</reference>
<comment type="caution">
    <text evidence="1">The sequence shown here is derived from an EMBL/GenBank/DDBJ whole genome shotgun (WGS) entry which is preliminary data.</text>
</comment>
<dbReference type="Proteomes" id="UP000268093">
    <property type="component" value="Unassembled WGS sequence"/>
</dbReference>
<dbReference type="OrthoDB" id="9985428at2759"/>
<evidence type="ECO:0000313" key="1">
    <source>
        <dbReference type="EMBL" id="RUP42977.1"/>
    </source>
</evidence>
<proteinExistence type="predicted"/>
<evidence type="ECO:0000313" key="2">
    <source>
        <dbReference type="Proteomes" id="UP000268093"/>
    </source>
</evidence>
<sequence length="169" mass="18797">MVRLQRNDNEAISRANQQMHGIRITVMLAPLSALRNGYYCPSGRDPTVRIDIPPPSQHSEQFSSAALPPASTASYDRTSVSVIKQDCLLAALNMKERGLRPVVLIVASVCDDLDDPTNQRRPTYPIAEFGGIYTPDITIFRDSEDSGYVFRQVPFTVDFVAVAAYRYVT</sequence>
<dbReference type="AlphaFoldDB" id="A0A433CWL4"/>
<dbReference type="Gene3D" id="3.40.220.10">
    <property type="entry name" value="Leucine Aminopeptidase, subunit E, domain 1"/>
    <property type="match status" value="1"/>
</dbReference>
<dbReference type="InterPro" id="IPR043472">
    <property type="entry name" value="Macro_dom-like"/>
</dbReference>
<organism evidence="1 2">
    <name type="scientific">Jimgerdemannia flammicorona</name>
    <dbReference type="NCBI Taxonomy" id="994334"/>
    <lineage>
        <taxon>Eukaryota</taxon>
        <taxon>Fungi</taxon>
        <taxon>Fungi incertae sedis</taxon>
        <taxon>Mucoromycota</taxon>
        <taxon>Mucoromycotina</taxon>
        <taxon>Endogonomycetes</taxon>
        <taxon>Endogonales</taxon>
        <taxon>Endogonaceae</taxon>
        <taxon>Jimgerdemannia</taxon>
    </lineage>
</organism>
<gene>
    <name evidence="1" type="ORF">BC936DRAFT_137814</name>
</gene>
<accession>A0A433CWL4</accession>
<keyword evidence="2" id="KW-1185">Reference proteome</keyword>